<accession>A0A3B0G021</accession>
<keyword evidence="2" id="KW-0812">Transmembrane</keyword>
<dbReference type="Pfam" id="PF13472">
    <property type="entry name" value="Lipase_GDSL_2"/>
    <property type="match status" value="1"/>
</dbReference>
<dbReference type="SUPFAM" id="SSF52266">
    <property type="entry name" value="SGNH hydrolase"/>
    <property type="match status" value="1"/>
</dbReference>
<evidence type="ECO:0000313" key="5">
    <source>
        <dbReference type="Proteomes" id="UP000273159"/>
    </source>
</evidence>
<dbReference type="EMBL" id="RBNH01000004">
    <property type="protein sequence ID" value="RKO25339.1"/>
    <property type="molecule type" value="Genomic_DNA"/>
</dbReference>
<comment type="caution">
    <text evidence="4">The sequence shown here is derived from an EMBL/GenBank/DDBJ whole genome shotgun (WGS) entry which is preliminary data.</text>
</comment>
<dbReference type="PANTHER" id="PTHR30383:SF5">
    <property type="entry name" value="SGNH HYDROLASE-TYPE ESTERASE DOMAIN-CONTAINING PROTEIN"/>
    <property type="match status" value="1"/>
</dbReference>
<organism evidence="4 5">
    <name type="scientific">Pseudarthrobacter phenanthrenivorans</name>
    <name type="common">Arthrobacter phenanthrenivorans</name>
    <dbReference type="NCBI Taxonomy" id="361575"/>
    <lineage>
        <taxon>Bacteria</taxon>
        <taxon>Bacillati</taxon>
        <taxon>Actinomycetota</taxon>
        <taxon>Actinomycetes</taxon>
        <taxon>Micrococcales</taxon>
        <taxon>Micrococcaceae</taxon>
        <taxon>Pseudarthrobacter</taxon>
    </lineage>
</organism>
<evidence type="ECO:0000313" key="4">
    <source>
        <dbReference type="EMBL" id="RKO25339.1"/>
    </source>
</evidence>
<sequence>MARGSAARGLTASRQDWLKYGGLVVLAVLAFGVAAIALMGPRNPDGPASVAPGTAASAPASTAPASTAQTGAAPAGTAAAAAGTASVSPSPAPSASAGQPVIELPDRPVLLIVGDSYTAGVGADEPDQGWAYVVAAELGYTASIDGVGGTGFAWGGGAQDEQGGEYEVRLRNAAANRSFVPNVLILQGGQNDSLLANPDEVQAATAQTIEAARRFWPGIQVVVMGPSAPQPLAEELREVNNAVRAGAAAAGAPFIDAIEGGWFTNANSPALDADGAHPNTAGHAYVAEKFLESWDRLTG</sequence>
<feature type="transmembrane region" description="Helical" evidence="2">
    <location>
        <begin position="20"/>
        <end position="40"/>
    </location>
</feature>
<dbReference type="GO" id="GO:0004622">
    <property type="term" value="F:phosphatidylcholine lysophospholipase activity"/>
    <property type="evidence" value="ECO:0007669"/>
    <property type="project" value="TreeGrafter"/>
</dbReference>
<name>A0A3B0G021_PSEPS</name>
<evidence type="ECO:0000256" key="1">
    <source>
        <dbReference type="SAM" id="MobiDB-lite"/>
    </source>
</evidence>
<evidence type="ECO:0000259" key="3">
    <source>
        <dbReference type="Pfam" id="PF13472"/>
    </source>
</evidence>
<reference evidence="4 5" key="1">
    <citation type="submission" date="2018-10" db="EMBL/GenBank/DDBJ databases">
        <title>Genome-guide identification and characterization of bacteria that degrade polycyclic aromatic hydrocarbons and resist hexavalent chromium simultaneously.</title>
        <authorList>
            <person name="Feng H."/>
        </authorList>
    </citation>
    <scope>NUCLEOTIDE SEQUENCE [LARGE SCALE GENOMIC DNA]</scope>
    <source>
        <strain evidence="4 5">J015</strain>
    </source>
</reference>
<dbReference type="Gene3D" id="3.40.50.1110">
    <property type="entry name" value="SGNH hydrolase"/>
    <property type="match status" value="1"/>
</dbReference>
<dbReference type="InterPro" id="IPR051532">
    <property type="entry name" value="Ester_Hydrolysis_Enzymes"/>
</dbReference>
<dbReference type="PANTHER" id="PTHR30383">
    <property type="entry name" value="THIOESTERASE 1/PROTEASE 1/LYSOPHOSPHOLIPASE L1"/>
    <property type="match status" value="1"/>
</dbReference>
<keyword evidence="2" id="KW-0472">Membrane</keyword>
<reference evidence="5" key="2">
    <citation type="submission" date="2018-10" db="EMBL/GenBank/DDBJ databases">
        <authorList>
            <person name="Wang Y."/>
            <person name="Wang J."/>
            <person name="Yang X."/>
            <person name="Wang Z."/>
            <person name="Huang Y."/>
        </authorList>
    </citation>
    <scope>NUCLEOTIDE SEQUENCE [LARGE SCALE GENOMIC DNA]</scope>
    <source>
        <strain evidence="5">J015</strain>
    </source>
</reference>
<dbReference type="Proteomes" id="UP000273159">
    <property type="component" value="Unassembled WGS sequence"/>
</dbReference>
<feature type="domain" description="SGNH hydrolase-type esterase" evidence="3">
    <location>
        <begin position="113"/>
        <end position="284"/>
    </location>
</feature>
<protein>
    <submittedName>
        <fullName evidence="4">SGNH/GDSL hydrolase family protein</fullName>
    </submittedName>
</protein>
<dbReference type="InterPro" id="IPR036514">
    <property type="entry name" value="SGNH_hydro_sf"/>
</dbReference>
<dbReference type="CDD" id="cd00229">
    <property type="entry name" value="SGNH_hydrolase"/>
    <property type="match status" value="1"/>
</dbReference>
<gene>
    <name evidence="4" type="ORF">D7Z96_05890</name>
</gene>
<proteinExistence type="predicted"/>
<dbReference type="InterPro" id="IPR013830">
    <property type="entry name" value="SGNH_hydro"/>
</dbReference>
<keyword evidence="2" id="KW-1133">Transmembrane helix</keyword>
<keyword evidence="4" id="KW-0378">Hydrolase</keyword>
<dbReference type="AlphaFoldDB" id="A0A3B0G021"/>
<feature type="region of interest" description="Disordered" evidence="1">
    <location>
        <begin position="46"/>
        <end position="71"/>
    </location>
</feature>
<evidence type="ECO:0000256" key="2">
    <source>
        <dbReference type="SAM" id="Phobius"/>
    </source>
</evidence>